<evidence type="ECO:0000313" key="1">
    <source>
        <dbReference type="EMBL" id="EEA90606.1"/>
    </source>
</evidence>
<proteinExistence type="predicted"/>
<reference evidence="1 2" key="1">
    <citation type="submission" date="2008-10" db="EMBL/GenBank/DDBJ databases">
        <title>Draft genome sequence of Collinsella stercoris (DSM 13279).</title>
        <authorList>
            <person name="Sudarsanam P."/>
            <person name="Ley R."/>
            <person name="Guruge J."/>
            <person name="Turnbaugh P.J."/>
            <person name="Mahowald M."/>
            <person name="Liep D."/>
            <person name="Gordon J."/>
        </authorList>
    </citation>
    <scope>NUCLEOTIDE SEQUENCE [LARGE SCALE GENOMIC DNA]</scope>
    <source>
        <strain evidence="1 2">DSM 13279</strain>
    </source>
</reference>
<protein>
    <submittedName>
        <fullName evidence="1">Uncharacterized protein</fullName>
    </submittedName>
</protein>
<name>B6GAT0_9ACTN</name>
<dbReference type="STRING" id="445975.COLSTE_01180"/>
<dbReference type="EMBL" id="ABXJ01000068">
    <property type="protein sequence ID" value="EEA90606.1"/>
    <property type="molecule type" value="Genomic_DNA"/>
</dbReference>
<dbReference type="Proteomes" id="UP000003560">
    <property type="component" value="Unassembled WGS sequence"/>
</dbReference>
<dbReference type="AlphaFoldDB" id="B6GAT0"/>
<dbReference type="HOGENOM" id="CLU_3134493_0_0_11"/>
<keyword evidence="2" id="KW-1185">Reference proteome</keyword>
<reference evidence="1 2" key="2">
    <citation type="submission" date="2008-10" db="EMBL/GenBank/DDBJ databases">
        <authorList>
            <person name="Fulton L."/>
            <person name="Clifton S."/>
            <person name="Fulton B."/>
            <person name="Xu J."/>
            <person name="Minx P."/>
            <person name="Pepin K.H."/>
            <person name="Johnson M."/>
            <person name="Thiruvilangam P."/>
            <person name="Bhonagiri V."/>
            <person name="Nash W.E."/>
            <person name="Mardis E.R."/>
            <person name="Wilson R.K."/>
        </authorList>
    </citation>
    <scope>NUCLEOTIDE SEQUENCE [LARGE SCALE GENOMIC DNA]</scope>
    <source>
        <strain evidence="1 2">DSM 13279</strain>
    </source>
</reference>
<gene>
    <name evidence="1" type="ORF">COLSTE_01180</name>
</gene>
<accession>B6GAT0</accession>
<evidence type="ECO:0000313" key="2">
    <source>
        <dbReference type="Proteomes" id="UP000003560"/>
    </source>
</evidence>
<organism evidence="1 2">
    <name type="scientific">Collinsella stercoris DSM 13279</name>
    <dbReference type="NCBI Taxonomy" id="445975"/>
    <lineage>
        <taxon>Bacteria</taxon>
        <taxon>Bacillati</taxon>
        <taxon>Actinomycetota</taxon>
        <taxon>Coriobacteriia</taxon>
        <taxon>Coriobacteriales</taxon>
        <taxon>Coriobacteriaceae</taxon>
        <taxon>Collinsella</taxon>
    </lineage>
</organism>
<sequence>MRSRCFVEVGNQASTEERIAFCRFLARFEPPIWHNTHRNIGLHMCIYTA</sequence>
<comment type="caution">
    <text evidence="1">The sequence shown here is derived from an EMBL/GenBank/DDBJ whole genome shotgun (WGS) entry which is preliminary data.</text>
</comment>